<dbReference type="Proteomes" id="UP001165960">
    <property type="component" value="Unassembled WGS sequence"/>
</dbReference>
<sequence length="401" mass="45068">MEPDSSSIIDPDFVNSTRLVYQAGVDFESKPVVVFCASSLPPPSKVDHDLLLEMILRKLDEFVENDYTCVMFVGGNIHRPSWPWLLRAYRQLGRKYKKNLKNLYVVHPSLWVRLLMDMMNKIISPKFARKVTWIKTLSELANFVPLSNMTIPAAVYDHNRKFETEVVFNSSGRGLVSEVDSRVFGLPLSGLMGENGENGLPAVVIQCMEFVLANGQEEEGVFRRSPSSVLLKEAKKLFDEEKTVDLETYGVHVAAVLLKVFTRELPEPVFPASLYSVIEQMTQNGDQDKVMVDYLAEELVPRLSIPTQLLLHYICSSLNTFVGHSRFTRMTSQNLAVVWAPNLLRSGNPVLDVTLCSAGNGPTVGNAFRLAIEYPEAFFRNVTQTQQNQSPPPKPPRVQSS</sequence>
<name>A0ACC2UJC2_9FUNG</name>
<dbReference type="EMBL" id="QTSX02000719">
    <property type="protein sequence ID" value="KAJ9086477.1"/>
    <property type="molecule type" value="Genomic_DNA"/>
</dbReference>
<reference evidence="1" key="1">
    <citation type="submission" date="2022-04" db="EMBL/GenBank/DDBJ databases">
        <title>Genome of the entomopathogenic fungus Entomophthora muscae.</title>
        <authorList>
            <person name="Elya C."/>
            <person name="Lovett B.R."/>
            <person name="Lee E."/>
            <person name="Macias A.M."/>
            <person name="Hajek A.E."/>
            <person name="De Bivort B.L."/>
            <person name="Kasson M.T."/>
            <person name="De Fine Licht H.H."/>
            <person name="Stajich J.E."/>
        </authorList>
    </citation>
    <scope>NUCLEOTIDE SEQUENCE</scope>
    <source>
        <strain evidence="1">Berkeley</strain>
    </source>
</reference>
<keyword evidence="2" id="KW-1185">Reference proteome</keyword>
<proteinExistence type="predicted"/>
<protein>
    <submittedName>
        <fullName evidence="1">Uncharacterized protein</fullName>
    </submittedName>
</protein>
<comment type="caution">
    <text evidence="1">The sequence shown here is derived from an EMBL/GenBank/DDBJ whole genome shotgun (WGS) entry which is preliminary data.</text>
</comment>
<evidence type="ECO:0000313" key="1">
    <source>
        <dbReference type="EMBL" id="KAJ9086477.1"/>
    </source>
</evidence>
<accession>A0ACC2UJC2</accession>
<gene>
    <name evidence="1" type="ORF">DSO57_1003811</name>
</gene>
<organism evidence="1 2">
    <name type="scientific">Entomophthora muscae</name>
    <dbReference type="NCBI Taxonomy" id="34485"/>
    <lineage>
        <taxon>Eukaryota</taxon>
        <taxon>Fungi</taxon>
        <taxon>Fungi incertae sedis</taxon>
        <taxon>Zoopagomycota</taxon>
        <taxon>Entomophthoromycotina</taxon>
        <taxon>Entomophthoromycetes</taxon>
        <taxon>Entomophthorales</taxon>
        <taxon>Entomophthoraceae</taxon>
        <taxon>Entomophthora</taxon>
    </lineage>
</organism>
<evidence type="ECO:0000313" key="2">
    <source>
        <dbReference type="Proteomes" id="UP001165960"/>
    </source>
</evidence>